<dbReference type="GO" id="GO:0016779">
    <property type="term" value="F:nucleotidyltransferase activity"/>
    <property type="evidence" value="ECO:0007669"/>
    <property type="project" value="UniProtKB-ARBA"/>
</dbReference>
<dbReference type="AlphaFoldDB" id="G7E3U3"/>
<dbReference type="SUPFAM" id="SSF81301">
    <property type="entry name" value="Nucleotidyltransferase"/>
    <property type="match status" value="1"/>
</dbReference>
<dbReference type="InterPro" id="IPR054708">
    <property type="entry name" value="MTPAP-like_central"/>
</dbReference>
<evidence type="ECO:0000259" key="2">
    <source>
        <dbReference type="Pfam" id="PF22600"/>
    </source>
</evidence>
<proteinExistence type="predicted"/>
<keyword evidence="4" id="KW-1185">Reference proteome</keyword>
<dbReference type="STRING" id="764103.G7E3U3"/>
<dbReference type="PANTHER" id="PTHR12271">
    <property type="entry name" value="POLY A POLYMERASE CID PAP -RELATED"/>
    <property type="match status" value="1"/>
</dbReference>
<gene>
    <name evidence="3" type="primary">Mo04181</name>
    <name evidence="3" type="ORF">E5Q_04181</name>
</gene>
<evidence type="ECO:0000313" key="3">
    <source>
        <dbReference type="EMBL" id="GAA97503.1"/>
    </source>
</evidence>
<dbReference type="CDD" id="cd05402">
    <property type="entry name" value="NT_PAP_TUTase"/>
    <property type="match status" value="1"/>
</dbReference>
<feature type="compositionally biased region" description="Basic and acidic residues" evidence="1">
    <location>
        <begin position="172"/>
        <end position="185"/>
    </location>
</feature>
<dbReference type="Gene3D" id="1.10.1410.10">
    <property type="match status" value="1"/>
</dbReference>
<comment type="caution">
    <text evidence="3">The sequence shown here is derived from an EMBL/GenBank/DDBJ whole genome shotgun (WGS) entry which is preliminary data.</text>
</comment>
<evidence type="ECO:0000256" key="1">
    <source>
        <dbReference type="SAM" id="MobiDB-lite"/>
    </source>
</evidence>
<dbReference type="OrthoDB" id="2274644at2759"/>
<accession>G7E3U3</accession>
<organism evidence="3 4">
    <name type="scientific">Mixia osmundae (strain CBS 9802 / IAM 14324 / JCM 22182 / KY 12970)</name>
    <dbReference type="NCBI Taxonomy" id="764103"/>
    <lineage>
        <taxon>Eukaryota</taxon>
        <taxon>Fungi</taxon>
        <taxon>Dikarya</taxon>
        <taxon>Basidiomycota</taxon>
        <taxon>Pucciniomycotina</taxon>
        <taxon>Mixiomycetes</taxon>
        <taxon>Mixiales</taxon>
        <taxon>Mixiaceae</taxon>
        <taxon>Mixia</taxon>
    </lineage>
</organism>
<evidence type="ECO:0000313" key="4">
    <source>
        <dbReference type="Proteomes" id="UP000009131"/>
    </source>
</evidence>
<dbReference type="Proteomes" id="UP000009131">
    <property type="component" value="Unassembled WGS sequence"/>
</dbReference>
<dbReference type="eggNOG" id="KOG2277">
    <property type="taxonomic scope" value="Eukaryota"/>
</dbReference>
<feature type="region of interest" description="Disordered" evidence="1">
    <location>
        <begin position="144"/>
        <end position="259"/>
    </location>
</feature>
<dbReference type="InParanoid" id="G7E3U3"/>
<dbReference type="Pfam" id="PF22600">
    <property type="entry name" value="MTPAP-like_central"/>
    <property type="match status" value="1"/>
</dbReference>
<dbReference type="InterPro" id="IPR043519">
    <property type="entry name" value="NT_sf"/>
</dbReference>
<name>G7E3U3_MIXOS</name>
<dbReference type="EMBL" id="BABT02000126">
    <property type="protein sequence ID" value="GAA97503.1"/>
    <property type="molecule type" value="Genomic_DNA"/>
</dbReference>
<dbReference type="Gene3D" id="3.30.460.10">
    <property type="entry name" value="Beta Polymerase, domain 2"/>
    <property type="match status" value="1"/>
</dbReference>
<dbReference type="SUPFAM" id="SSF81631">
    <property type="entry name" value="PAP/OAS1 substrate-binding domain"/>
    <property type="match status" value="1"/>
</dbReference>
<protein>
    <recommendedName>
        <fullName evidence="2">Poly(A) RNA polymerase mitochondrial-like central palm domain-containing protein</fullName>
    </recommendedName>
</protein>
<dbReference type="HOGENOM" id="CLU_377712_0_0_1"/>
<dbReference type="GO" id="GO:0010605">
    <property type="term" value="P:negative regulation of macromolecule metabolic process"/>
    <property type="evidence" value="ECO:0007669"/>
    <property type="project" value="UniProtKB-ARBA"/>
</dbReference>
<sequence length="734" mass="81281">MLTHRLSVQYTIDRLLGPSIVARQPGLRQRQAKLVHLQSYPYSHYAASIEHFGDTRINISSRRFPPGLVPRATACRDLKRATTPFKTSRLRPARRNLRIRPPVKAKASTVLASFIMASASAPTLDPAAAALAAAKWARLREARRERRRAAKSAASPSDAKDAAITANDGTEENTRTDRSAADKGRKQSKWSKPSDGLSPLPVTSLTDTRKRAASSVGGRQDLQWALPRSKTAIEASRSDELDRPPRRHAAQQPAQSDTDMVDELNRGMNAIVVHDATLLSRASENAPYNALATARQPRLSVQRRSNGVLPRREPRPAPIIPAAVPLTVTGPKPKRGKAARAATRAGAVGDDSASNTSVLMAHIDRSLNRMLCSADVLNLSLGHTMSSASALARNRLVAKISSIVQDRFGAAYTAQAFGSHLTGLDNEHSDLDLTILDANFPFGVGPEQLKKTGPIYNLRKLEDILRRRGAQKVTVVRHTLVPIIKFEMDGIKVDLNVNERLGIYNSKLIAEYCRISPIMRPLCVFVKFWSKRRELNDPAGQAGKKSFSSYALILLVIAYLQQLGELPNLQDMAEVMRAPLLHTRYSARLSRARPGKSNTVDSWEQVDISFAQGQRTDQRQESAIDFARIIGHFFASYADLNMATNWVSIREHYVGPRNLENVNRREPPGKADALCCIADPFLLARNTVNIDATVAVDFKAELQRVVDMCKHKAPFHLICARLTPDERAHRYRKR</sequence>
<reference evidence="3 4" key="1">
    <citation type="journal article" date="2011" name="J. Gen. Appl. Microbiol.">
        <title>Draft genome sequencing of the enigmatic basidiomycete Mixia osmundae.</title>
        <authorList>
            <person name="Nishida H."/>
            <person name="Nagatsuka Y."/>
            <person name="Sugiyama J."/>
        </authorList>
    </citation>
    <scope>NUCLEOTIDE SEQUENCE [LARGE SCALE GENOMIC DNA]</scope>
    <source>
        <strain evidence="4">CBS 9802 / IAM 14324 / JCM 22182 / KY 12970</strain>
    </source>
</reference>
<dbReference type="GO" id="GO:0031123">
    <property type="term" value="P:RNA 3'-end processing"/>
    <property type="evidence" value="ECO:0007669"/>
    <property type="project" value="TreeGrafter"/>
</dbReference>
<reference evidence="3 4" key="2">
    <citation type="journal article" date="2012" name="Open Biol.">
        <title>Characteristics of nucleosomes and linker DNA regions on the genome of the basidiomycete Mixia osmundae revealed by mono- and dinucleosome mapping.</title>
        <authorList>
            <person name="Nishida H."/>
            <person name="Kondo S."/>
            <person name="Matsumoto T."/>
            <person name="Suzuki Y."/>
            <person name="Yoshikawa H."/>
            <person name="Taylor T.D."/>
            <person name="Sugiyama J."/>
        </authorList>
    </citation>
    <scope>NUCLEOTIDE SEQUENCE [LARGE SCALE GENOMIC DNA]</scope>
    <source>
        <strain evidence="4">CBS 9802 / IAM 14324 / JCM 22182 / KY 12970</strain>
    </source>
</reference>
<dbReference type="PANTHER" id="PTHR12271:SF40">
    <property type="entry name" value="POLY(A) RNA POLYMERASE GLD2"/>
    <property type="match status" value="1"/>
</dbReference>
<dbReference type="RefSeq" id="XP_014570354.1">
    <property type="nucleotide sequence ID" value="XM_014714868.1"/>
</dbReference>
<feature type="domain" description="Poly(A) RNA polymerase mitochondrial-like central palm" evidence="2">
    <location>
        <begin position="383"/>
        <end position="513"/>
    </location>
</feature>